<evidence type="ECO:0000259" key="2">
    <source>
        <dbReference type="Pfam" id="PF26223"/>
    </source>
</evidence>
<feature type="transmembrane region" description="Helical" evidence="1">
    <location>
        <begin position="9"/>
        <end position="27"/>
    </location>
</feature>
<name>A0ABD5WRE4_9EURY</name>
<reference evidence="3 4" key="1">
    <citation type="journal article" date="2019" name="Int. J. Syst. Evol. Microbiol.">
        <title>The Global Catalogue of Microorganisms (GCM) 10K type strain sequencing project: providing services to taxonomists for standard genome sequencing and annotation.</title>
        <authorList>
            <consortium name="The Broad Institute Genomics Platform"/>
            <consortium name="The Broad Institute Genome Sequencing Center for Infectious Disease"/>
            <person name="Wu L."/>
            <person name="Ma J."/>
        </authorList>
    </citation>
    <scope>NUCLEOTIDE SEQUENCE [LARGE SCALE GENOMIC DNA]</scope>
    <source>
        <strain evidence="3 4">DT55</strain>
    </source>
</reference>
<evidence type="ECO:0000313" key="4">
    <source>
        <dbReference type="Proteomes" id="UP001596388"/>
    </source>
</evidence>
<feature type="transmembrane region" description="Helical" evidence="1">
    <location>
        <begin position="33"/>
        <end position="53"/>
    </location>
</feature>
<dbReference type="RefSeq" id="WP_276236378.1">
    <property type="nucleotide sequence ID" value="NZ_CP119989.1"/>
</dbReference>
<dbReference type="AlphaFoldDB" id="A0ABD5WRE4"/>
<dbReference type="GeneID" id="79269980"/>
<proteinExistence type="predicted"/>
<evidence type="ECO:0000313" key="3">
    <source>
        <dbReference type="EMBL" id="MFC7096134.1"/>
    </source>
</evidence>
<keyword evidence="1" id="KW-1133">Transmembrane helix</keyword>
<accession>A0ABD5WRE4</accession>
<feature type="domain" description="DUF8049" evidence="2">
    <location>
        <begin position="1"/>
        <end position="84"/>
    </location>
</feature>
<dbReference type="EMBL" id="JBHTAG010000002">
    <property type="protein sequence ID" value="MFC7096134.1"/>
    <property type="molecule type" value="Genomic_DNA"/>
</dbReference>
<keyword evidence="1" id="KW-0472">Membrane</keyword>
<keyword evidence="1" id="KW-0812">Transmembrane</keyword>
<gene>
    <name evidence="3" type="ORF">ACFQKD_02365</name>
</gene>
<dbReference type="Proteomes" id="UP001596388">
    <property type="component" value="Unassembled WGS sequence"/>
</dbReference>
<comment type="caution">
    <text evidence="3">The sequence shown here is derived from an EMBL/GenBank/DDBJ whole genome shotgun (WGS) entry which is preliminary data.</text>
</comment>
<dbReference type="Pfam" id="PF26223">
    <property type="entry name" value="DUF8049"/>
    <property type="match status" value="1"/>
</dbReference>
<feature type="transmembrane region" description="Helical" evidence="1">
    <location>
        <begin position="65"/>
        <end position="85"/>
    </location>
</feature>
<keyword evidence="4" id="KW-1185">Reference proteome</keyword>
<protein>
    <recommendedName>
        <fullName evidence="2">DUF8049 domain-containing protein</fullName>
    </recommendedName>
</protein>
<sequence length="86" mass="8902">MDLSDARDDLLVAATAAAGALVLTVGVDLVAGVAVPTLLRLAPLAVYFVYLFTRKGGPYGTLDTHRNWMILVGVVTVGAAVYAALV</sequence>
<evidence type="ECO:0000256" key="1">
    <source>
        <dbReference type="SAM" id="Phobius"/>
    </source>
</evidence>
<organism evidence="3 4">
    <name type="scientific">Halobaculum marinum</name>
    <dbReference type="NCBI Taxonomy" id="3031996"/>
    <lineage>
        <taxon>Archaea</taxon>
        <taxon>Methanobacteriati</taxon>
        <taxon>Methanobacteriota</taxon>
        <taxon>Stenosarchaea group</taxon>
        <taxon>Halobacteria</taxon>
        <taxon>Halobacteriales</taxon>
        <taxon>Haloferacaceae</taxon>
        <taxon>Halobaculum</taxon>
    </lineage>
</organism>
<dbReference type="InterPro" id="IPR058362">
    <property type="entry name" value="DUF8049"/>
</dbReference>